<feature type="compositionally biased region" description="Basic and acidic residues" evidence="1">
    <location>
        <begin position="30"/>
        <end position="43"/>
    </location>
</feature>
<feature type="region of interest" description="Disordered" evidence="1">
    <location>
        <begin position="20"/>
        <end position="90"/>
    </location>
</feature>
<feature type="compositionally biased region" description="Basic and acidic residues" evidence="1">
    <location>
        <begin position="51"/>
        <end position="72"/>
    </location>
</feature>
<accession>A0A482XQ96</accession>
<gene>
    <name evidence="2" type="ORF">LSTR_LSTR011241</name>
</gene>
<reference evidence="2 3" key="1">
    <citation type="journal article" date="2017" name="Gigascience">
        <title>Genome sequence of the small brown planthopper, Laodelphax striatellus.</title>
        <authorList>
            <person name="Zhu J."/>
            <person name="Jiang F."/>
            <person name="Wang X."/>
            <person name="Yang P."/>
            <person name="Bao Y."/>
            <person name="Zhao W."/>
            <person name="Wang W."/>
            <person name="Lu H."/>
            <person name="Wang Q."/>
            <person name="Cui N."/>
            <person name="Li J."/>
            <person name="Chen X."/>
            <person name="Luo L."/>
            <person name="Yu J."/>
            <person name="Kang L."/>
            <person name="Cui F."/>
        </authorList>
    </citation>
    <scope>NUCLEOTIDE SEQUENCE [LARGE SCALE GENOMIC DNA]</scope>
    <source>
        <strain evidence="2">Lst14</strain>
    </source>
</reference>
<dbReference type="AlphaFoldDB" id="A0A482XQ96"/>
<evidence type="ECO:0000256" key="1">
    <source>
        <dbReference type="SAM" id="MobiDB-lite"/>
    </source>
</evidence>
<dbReference type="EMBL" id="QKKF02003232">
    <property type="protein sequence ID" value="RZF47824.1"/>
    <property type="molecule type" value="Genomic_DNA"/>
</dbReference>
<proteinExistence type="predicted"/>
<name>A0A482XQ96_LAOST</name>
<dbReference type="InParanoid" id="A0A482XQ96"/>
<evidence type="ECO:0000313" key="2">
    <source>
        <dbReference type="EMBL" id="RZF47824.1"/>
    </source>
</evidence>
<sequence>MGVDGVEQLLESHSIGGCIKPNTMINGPTKVDKEKKTMENVEEVKDEEEVKEEKNEKKEWMEKKQMEGEQKEKKRCLNCGGNPVIGRCRQ</sequence>
<organism evidence="2 3">
    <name type="scientific">Laodelphax striatellus</name>
    <name type="common">Small brown planthopper</name>
    <name type="synonym">Delphax striatella</name>
    <dbReference type="NCBI Taxonomy" id="195883"/>
    <lineage>
        <taxon>Eukaryota</taxon>
        <taxon>Metazoa</taxon>
        <taxon>Ecdysozoa</taxon>
        <taxon>Arthropoda</taxon>
        <taxon>Hexapoda</taxon>
        <taxon>Insecta</taxon>
        <taxon>Pterygota</taxon>
        <taxon>Neoptera</taxon>
        <taxon>Paraneoptera</taxon>
        <taxon>Hemiptera</taxon>
        <taxon>Auchenorrhyncha</taxon>
        <taxon>Fulgoroidea</taxon>
        <taxon>Delphacidae</taxon>
        <taxon>Criomorphinae</taxon>
        <taxon>Laodelphax</taxon>
    </lineage>
</organism>
<comment type="caution">
    <text evidence="2">The sequence shown here is derived from an EMBL/GenBank/DDBJ whole genome shotgun (WGS) entry which is preliminary data.</text>
</comment>
<protein>
    <submittedName>
        <fullName evidence="2">Uncharacterized protein</fullName>
    </submittedName>
</protein>
<evidence type="ECO:0000313" key="3">
    <source>
        <dbReference type="Proteomes" id="UP000291343"/>
    </source>
</evidence>
<dbReference type="Proteomes" id="UP000291343">
    <property type="component" value="Unassembled WGS sequence"/>
</dbReference>
<keyword evidence="3" id="KW-1185">Reference proteome</keyword>